<keyword evidence="2" id="KW-1185">Reference proteome</keyword>
<dbReference type="FunCoup" id="A0A6P6XNA0">
    <property type="interactions" value="293"/>
</dbReference>
<dbReference type="InterPro" id="IPR036872">
    <property type="entry name" value="CH_dom_sf"/>
</dbReference>
<dbReference type="Gene3D" id="1.10.418.10">
    <property type="entry name" value="Calponin-like domain"/>
    <property type="match status" value="1"/>
</dbReference>
<organism evidence="2 3">
    <name type="scientific">Dermatophagoides pteronyssinus</name>
    <name type="common">European house dust mite</name>
    <dbReference type="NCBI Taxonomy" id="6956"/>
    <lineage>
        <taxon>Eukaryota</taxon>
        <taxon>Metazoa</taxon>
        <taxon>Ecdysozoa</taxon>
        <taxon>Arthropoda</taxon>
        <taxon>Chelicerata</taxon>
        <taxon>Arachnida</taxon>
        <taxon>Acari</taxon>
        <taxon>Acariformes</taxon>
        <taxon>Sarcoptiformes</taxon>
        <taxon>Astigmata</taxon>
        <taxon>Psoroptidia</taxon>
        <taxon>Analgoidea</taxon>
        <taxon>Pyroglyphidae</taxon>
        <taxon>Dermatophagoidinae</taxon>
        <taxon>Dermatophagoides</taxon>
    </lineage>
</organism>
<reference evidence="3" key="1">
    <citation type="submission" date="2025-08" db="UniProtKB">
        <authorList>
            <consortium name="RefSeq"/>
        </authorList>
    </citation>
    <scope>IDENTIFICATION</scope>
    <source>
        <strain evidence="3">Airmid</strain>
    </source>
</reference>
<dbReference type="PRINTS" id="PR00888">
    <property type="entry name" value="SM22CALPONIN"/>
</dbReference>
<dbReference type="RefSeq" id="XP_027194932.1">
    <property type="nucleotide sequence ID" value="XM_027339131.1"/>
</dbReference>
<gene>
    <name evidence="3" type="primary">LOC113789576</name>
</gene>
<evidence type="ECO:0000313" key="2">
    <source>
        <dbReference type="Proteomes" id="UP000515146"/>
    </source>
</evidence>
<proteinExistence type="inferred from homology"/>
<dbReference type="Proteomes" id="UP000515146">
    <property type="component" value="Unplaced"/>
</dbReference>
<protein>
    <submittedName>
        <fullName evidence="3">Myophilin-like</fullName>
    </submittedName>
</protein>
<dbReference type="InterPro" id="IPR001715">
    <property type="entry name" value="CH_dom"/>
</dbReference>
<dbReference type="Pfam" id="PF00307">
    <property type="entry name" value="CH"/>
    <property type="match status" value="1"/>
</dbReference>
<dbReference type="PROSITE" id="PS50021">
    <property type="entry name" value="CH"/>
    <property type="match status" value="1"/>
</dbReference>
<dbReference type="OMA" id="WIKTITG"/>
<dbReference type="CTD" id="38490"/>
<dbReference type="SMART" id="SM00033">
    <property type="entry name" value="CH"/>
    <property type="match status" value="1"/>
</dbReference>
<dbReference type="Pfam" id="PF00402">
    <property type="entry name" value="Calponin"/>
    <property type="match status" value="1"/>
</dbReference>
<dbReference type="GO" id="GO:0015629">
    <property type="term" value="C:actin cytoskeleton"/>
    <property type="evidence" value="ECO:0007669"/>
    <property type="project" value="TreeGrafter"/>
</dbReference>
<dbReference type="InterPro" id="IPR003096">
    <property type="entry name" value="SM22_calponin"/>
</dbReference>
<dbReference type="KEGG" id="dpte:113789576"/>
<comment type="similarity">
    <text evidence="1">Belongs to the calponin family.</text>
</comment>
<dbReference type="FunFam" id="1.10.418.10:FF:000075">
    <property type="entry name" value="Transgelin"/>
    <property type="match status" value="1"/>
</dbReference>
<evidence type="ECO:0000313" key="3">
    <source>
        <dbReference type="RefSeq" id="XP_027194932.1"/>
    </source>
</evidence>
<dbReference type="InParanoid" id="A0A6P6XNA0"/>
<dbReference type="GO" id="GO:0051015">
    <property type="term" value="F:actin filament binding"/>
    <property type="evidence" value="ECO:0007669"/>
    <property type="project" value="TreeGrafter"/>
</dbReference>
<dbReference type="InterPro" id="IPR050606">
    <property type="entry name" value="Calponin-like"/>
</dbReference>
<dbReference type="GO" id="GO:0007015">
    <property type="term" value="P:actin filament organization"/>
    <property type="evidence" value="ECO:0007669"/>
    <property type="project" value="TreeGrafter"/>
</dbReference>
<evidence type="ECO:0000256" key="1">
    <source>
        <dbReference type="ARBA" id="ARBA00009631"/>
    </source>
</evidence>
<dbReference type="PANTHER" id="PTHR47385">
    <property type="entry name" value="CALPONIN"/>
    <property type="match status" value="1"/>
</dbReference>
<dbReference type="GeneID" id="113789576"/>
<dbReference type="InterPro" id="IPR000557">
    <property type="entry name" value="Calponin_repeat"/>
</dbReference>
<name>A0A6P6XNA0_DERPT</name>
<sequence>MAYRAEKSGIAAETHAKVQSKYDPDLSRQILEWINDIVDDVDINTDGSEDNFHAVLKDGVVLCKLANAMKPGVVKKFSVTTLPFKCMDNINSFLKALDEFGVNREETFQTVDLWERVNLHSVQICLSALARKASKFGLKGFGPKESEENKRNFTDEQLKQGETIINLQYGTNKGANASGIKFGTFNRL</sequence>
<dbReference type="OrthoDB" id="21595at2759"/>
<dbReference type="SUPFAM" id="SSF47576">
    <property type="entry name" value="Calponin-homology domain, CH-domain"/>
    <property type="match status" value="1"/>
</dbReference>
<dbReference type="PANTHER" id="PTHR47385:SF14">
    <property type="entry name" value="TRANSGELIN"/>
    <property type="match status" value="1"/>
</dbReference>
<dbReference type="AlphaFoldDB" id="A0A6P6XNA0"/>
<accession>A0A6P6XNA0</accession>